<name>A0ABQ5B4S3_9ASTR</name>
<dbReference type="Gene3D" id="3.40.30.10">
    <property type="entry name" value="Glutaredoxin"/>
    <property type="match status" value="1"/>
</dbReference>
<dbReference type="InterPro" id="IPR036249">
    <property type="entry name" value="Thioredoxin-like_sf"/>
</dbReference>
<dbReference type="EMBL" id="BQNB010012913">
    <property type="protein sequence ID" value="GJT09518.1"/>
    <property type="molecule type" value="Genomic_DNA"/>
</dbReference>
<reference evidence="2" key="2">
    <citation type="submission" date="2022-01" db="EMBL/GenBank/DDBJ databases">
        <authorList>
            <person name="Yamashiro T."/>
            <person name="Shiraishi A."/>
            <person name="Satake H."/>
            <person name="Nakayama K."/>
        </authorList>
    </citation>
    <scope>NUCLEOTIDE SEQUENCE</scope>
</reference>
<comment type="caution">
    <text evidence="2">The sequence shown here is derived from an EMBL/GenBank/DDBJ whole genome shotgun (WGS) entry which is preliminary data.</text>
</comment>
<evidence type="ECO:0000259" key="1">
    <source>
        <dbReference type="Pfam" id="PF00085"/>
    </source>
</evidence>
<organism evidence="2 3">
    <name type="scientific">Tanacetum coccineum</name>
    <dbReference type="NCBI Taxonomy" id="301880"/>
    <lineage>
        <taxon>Eukaryota</taxon>
        <taxon>Viridiplantae</taxon>
        <taxon>Streptophyta</taxon>
        <taxon>Embryophyta</taxon>
        <taxon>Tracheophyta</taxon>
        <taxon>Spermatophyta</taxon>
        <taxon>Magnoliopsida</taxon>
        <taxon>eudicotyledons</taxon>
        <taxon>Gunneridae</taxon>
        <taxon>Pentapetalae</taxon>
        <taxon>asterids</taxon>
        <taxon>campanulids</taxon>
        <taxon>Asterales</taxon>
        <taxon>Asteraceae</taxon>
        <taxon>Asteroideae</taxon>
        <taxon>Anthemideae</taxon>
        <taxon>Anthemidinae</taxon>
        <taxon>Tanacetum</taxon>
    </lineage>
</organism>
<sequence length="133" mass="14677">MHVCHMDSILLSAYAPSMPQLLSLPLSMAHYDSDSHGRRSSLRYSSEPHIRWHFISSIPTQVESTLAMGSAELIPRFVEAATEMREMKSGVLMSKVDAERCPKAASLLGIKGYPTLLLFVNRSSQAYTGGFST</sequence>
<reference evidence="2" key="1">
    <citation type="journal article" date="2022" name="Int. J. Mol. Sci.">
        <title>Draft Genome of Tanacetum Coccineum: Genomic Comparison of Closely Related Tanacetum-Family Plants.</title>
        <authorList>
            <person name="Yamashiro T."/>
            <person name="Shiraishi A."/>
            <person name="Nakayama K."/>
            <person name="Satake H."/>
        </authorList>
    </citation>
    <scope>NUCLEOTIDE SEQUENCE</scope>
</reference>
<evidence type="ECO:0000313" key="3">
    <source>
        <dbReference type="Proteomes" id="UP001151760"/>
    </source>
</evidence>
<proteinExistence type="predicted"/>
<feature type="domain" description="Thioredoxin" evidence="1">
    <location>
        <begin position="73"/>
        <end position="128"/>
    </location>
</feature>
<dbReference type="SUPFAM" id="SSF52833">
    <property type="entry name" value="Thioredoxin-like"/>
    <property type="match status" value="1"/>
</dbReference>
<evidence type="ECO:0000313" key="2">
    <source>
        <dbReference type="EMBL" id="GJT09518.1"/>
    </source>
</evidence>
<dbReference type="InterPro" id="IPR013766">
    <property type="entry name" value="Thioredoxin_domain"/>
</dbReference>
<dbReference type="Proteomes" id="UP001151760">
    <property type="component" value="Unassembled WGS sequence"/>
</dbReference>
<dbReference type="CDD" id="cd02961">
    <property type="entry name" value="PDI_a_family"/>
    <property type="match status" value="1"/>
</dbReference>
<protein>
    <submittedName>
        <fullName evidence="2">Disulfide isomerase-like protein 1-6</fullName>
    </submittedName>
</protein>
<gene>
    <name evidence="2" type="ORF">Tco_0856560</name>
</gene>
<accession>A0ABQ5B4S3</accession>
<keyword evidence="3" id="KW-1185">Reference proteome</keyword>
<dbReference type="Pfam" id="PF00085">
    <property type="entry name" value="Thioredoxin"/>
    <property type="match status" value="1"/>
</dbReference>